<name>A0AAW4RGI6_XANCI</name>
<evidence type="ECO:0000313" key="2">
    <source>
        <dbReference type="Proteomes" id="UP000825388"/>
    </source>
</evidence>
<dbReference type="AlphaFoldDB" id="A0AAW4RGI6"/>
<comment type="caution">
    <text evidence="1">The sequence shown here is derived from an EMBL/GenBank/DDBJ whole genome shotgun (WGS) entry which is preliminary data.</text>
</comment>
<organism evidence="1 2">
    <name type="scientific">Xanthomonas citri pv. sesbaniae</name>
    <dbReference type="NCBI Taxonomy" id="473425"/>
    <lineage>
        <taxon>Bacteria</taxon>
        <taxon>Pseudomonadati</taxon>
        <taxon>Pseudomonadota</taxon>
        <taxon>Gammaproteobacteria</taxon>
        <taxon>Lysobacterales</taxon>
        <taxon>Lysobacteraceae</taxon>
        <taxon>Xanthomonas</taxon>
    </lineage>
</organism>
<accession>A0AAW4RGI6</accession>
<protein>
    <submittedName>
        <fullName evidence="1">Uncharacterized protein</fullName>
    </submittedName>
</protein>
<gene>
    <name evidence="1" type="ORF">Xseb_05725</name>
</gene>
<dbReference type="Proteomes" id="UP000825388">
    <property type="component" value="Unassembled WGS sequence"/>
</dbReference>
<proteinExistence type="predicted"/>
<evidence type="ECO:0000313" key="1">
    <source>
        <dbReference type="EMBL" id="MBZ3923332.1"/>
    </source>
</evidence>
<reference evidence="1" key="1">
    <citation type="submission" date="2015-12" db="EMBL/GenBank/DDBJ databases">
        <authorList>
            <person name="Bansal K."/>
            <person name="Midha S."/>
            <person name="Patil P.B."/>
        </authorList>
    </citation>
    <scope>NUCLEOTIDE SEQUENCE</scope>
    <source>
        <strain evidence="1">LMG867</strain>
    </source>
</reference>
<dbReference type="EMBL" id="LOKL01000035">
    <property type="protein sequence ID" value="MBZ3923332.1"/>
    <property type="molecule type" value="Genomic_DNA"/>
</dbReference>
<sequence length="81" mass="8941">MTLLVSREIAMKGPDLCVRLLWGHALRRVAYKVAIDQAHLECVGQAVDSSRDALCCGLIAAQRCLPVGGQFQSFQPIRKFL</sequence>